<dbReference type="Proteomes" id="UP001239626">
    <property type="component" value="Unassembled WGS sequence"/>
</dbReference>
<comment type="caution">
    <text evidence="10">The sequence shown here is derived from an EMBL/GenBank/DDBJ whole genome shotgun (WGS) entry which is preliminary data.</text>
</comment>
<feature type="transmembrane region" description="Helical" evidence="9">
    <location>
        <begin position="134"/>
        <end position="158"/>
    </location>
</feature>
<comment type="similarity">
    <text evidence="2">Belongs to the DcuA/DcuB transporter (TC 2.A.13.1) family.</text>
</comment>
<evidence type="ECO:0000256" key="7">
    <source>
        <dbReference type="ARBA" id="ARBA00022989"/>
    </source>
</evidence>
<feature type="transmembrane region" description="Helical" evidence="9">
    <location>
        <begin position="332"/>
        <end position="355"/>
    </location>
</feature>
<keyword evidence="11" id="KW-1185">Reference proteome</keyword>
<name>A0ABU0ED26_9CELL</name>
<evidence type="ECO:0000256" key="6">
    <source>
        <dbReference type="ARBA" id="ARBA00022692"/>
    </source>
</evidence>
<protein>
    <submittedName>
        <fullName evidence="10">Anaerobic C4-dicarboxylate transporter</fullName>
    </submittedName>
</protein>
<accession>A0ABU0ED26</accession>
<evidence type="ECO:0000256" key="2">
    <source>
        <dbReference type="ARBA" id="ARBA00006413"/>
    </source>
</evidence>
<dbReference type="PANTHER" id="PTHR36106:SF3">
    <property type="entry name" value="ANAEROBIC C4-DICARBOXYLATE TRANSPORTER DCUB"/>
    <property type="match status" value="1"/>
</dbReference>
<feature type="transmembrane region" description="Helical" evidence="9">
    <location>
        <begin position="454"/>
        <end position="476"/>
    </location>
</feature>
<feature type="transmembrane region" description="Helical" evidence="9">
    <location>
        <begin position="52"/>
        <end position="73"/>
    </location>
</feature>
<keyword evidence="8 9" id="KW-0472">Membrane</keyword>
<feature type="transmembrane region" description="Helical" evidence="9">
    <location>
        <begin position="367"/>
        <end position="386"/>
    </location>
</feature>
<organism evidence="10 11">
    <name type="scientific">Cellulomonas humilata</name>
    <dbReference type="NCBI Taxonomy" id="144055"/>
    <lineage>
        <taxon>Bacteria</taxon>
        <taxon>Bacillati</taxon>
        <taxon>Actinomycetota</taxon>
        <taxon>Actinomycetes</taxon>
        <taxon>Micrococcales</taxon>
        <taxon>Cellulomonadaceae</taxon>
        <taxon>Cellulomonas</taxon>
    </lineage>
</organism>
<evidence type="ECO:0000313" key="10">
    <source>
        <dbReference type="EMBL" id="MDQ0373168.1"/>
    </source>
</evidence>
<evidence type="ECO:0000256" key="5">
    <source>
        <dbReference type="ARBA" id="ARBA00022519"/>
    </source>
</evidence>
<proteinExistence type="inferred from homology"/>
<evidence type="ECO:0000256" key="4">
    <source>
        <dbReference type="ARBA" id="ARBA00022475"/>
    </source>
</evidence>
<feature type="transmembrane region" description="Helical" evidence="9">
    <location>
        <begin position="170"/>
        <end position="192"/>
    </location>
</feature>
<dbReference type="PANTHER" id="PTHR36106">
    <property type="entry name" value="ANAEROBIC C4-DICARBOXYLATE TRANSPORTER DCUB"/>
    <property type="match status" value="1"/>
</dbReference>
<evidence type="ECO:0000256" key="8">
    <source>
        <dbReference type="ARBA" id="ARBA00023136"/>
    </source>
</evidence>
<dbReference type="RefSeq" id="WP_307491079.1">
    <property type="nucleotide sequence ID" value="NZ_JAUSVB010000002.1"/>
</dbReference>
<feature type="transmembrane region" description="Helical" evidence="9">
    <location>
        <begin position="398"/>
        <end position="418"/>
    </location>
</feature>
<evidence type="ECO:0000256" key="1">
    <source>
        <dbReference type="ARBA" id="ARBA00004429"/>
    </source>
</evidence>
<feature type="transmembrane region" description="Helical" evidence="9">
    <location>
        <begin position="29"/>
        <end position="45"/>
    </location>
</feature>
<keyword evidence="4" id="KW-1003">Cell membrane</keyword>
<evidence type="ECO:0000256" key="3">
    <source>
        <dbReference type="ARBA" id="ARBA00022448"/>
    </source>
</evidence>
<reference evidence="10 11" key="1">
    <citation type="submission" date="2023-07" db="EMBL/GenBank/DDBJ databases">
        <title>Sorghum-associated microbial communities from plants grown in Nebraska, USA.</title>
        <authorList>
            <person name="Schachtman D."/>
        </authorList>
    </citation>
    <scope>NUCLEOTIDE SEQUENCE [LARGE SCALE GENOMIC DNA]</scope>
    <source>
        <strain evidence="10 11">BE332</strain>
    </source>
</reference>
<comment type="subcellular location">
    <subcellularLocation>
        <location evidence="1">Cell inner membrane</location>
        <topology evidence="1">Multi-pass membrane protein</topology>
    </subcellularLocation>
</comment>
<keyword evidence="6 9" id="KW-0812">Transmembrane</keyword>
<dbReference type="EMBL" id="JAUSVB010000002">
    <property type="protein sequence ID" value="MDQ0373168.1"/>
    <property type="molecule type" value="Genomic_DNA"/>
</dbReference>
<dbReference type="InterPro" id="IPR004668">
    <property type="entry name" value="Anaer_Dcu_memb_transpt"/>
</dbReference>
<keyword evidence="3" id="KW-0813">Transport</keyword>
<sequence length="477" mass="48606">MSVSFVLEALVVLGCIVMGTRAGGVGVGLWGGLGTFVLVFVFGEAPGAPPAAAVAIILAVVTTAALMQAAGGIDWMVYVAAKVIESRPKQITLIAPLTAFAFCVGAGTGNIIYPLMPVIYDVAYRNHIRPSRPLTVTVVQSGIALAASPVSAAMAAMLTLTDVAPYNLGLTQILAITLPACVIGIVVTSIVVNRMWAELDDDPEVQAKIASGELLAPEALMATAAAPGTSAGVGTSDDANPAPVVGGAAPAPASAALTYTPAGRRSALAFFGGVIAIVLLGLFPGLRPSFTVGEETVALDMTNTIVLVMFVVGVLILFVGKPDVREVPEMSVFKAGMISAIALFGIAWLTATFIAAHETFIVETVGAWVTSWTFLFALAVFMVAALTTSQSTATRTIVPIGLAAGLAPGVVTGMWAGALGGVYTLPANGTQIAAANFDLTGTTKLGTKLLDHSFFVPMLVLSVTTIVVGAVIGAVFF</sequence>
<evidence type="ECO:0000313" key="11">
    <source>
        <dbReference type="Proteomes" id="UP001239626"/>
    </source>
</evidence>
<feature type="transmembrane region" description="Helical" evidence="9">
    <location>
        <begin position="267"/>
        <end position="286"/>
    </location>
</feature>
<keyword evidence="7 9" id="KW-1133">Transmembrane helix</keyword>
<dbReference type="Pfam" id="PF03605">
    <property type="entry name" value="DcuA_DcuB"/>
    <property type="match status" value="2"/>
</dbReference>
<gene>
    <name evidence="10" type="ORF">J2X26_001479</name>
</gene>
<feature type="transmembrane region" description="Helical" evidence="9">
    <location>
        <begin position="93"/>
        <end position="113"/>
    </location>
</feature>
<evidence type="ECO:0000256" key="9">
    <source>
        <dbReference type="SAM" id="Phobius"/>
    </source>
</evidence>
<keyword evidence="5" id="KW-0997">Cell inner membrane</keyword>
<feature type="transmembrane region" description="Helical" evidence="9">
    <location>
        <begin position="298"/>
        <end position="320"/>
    </location>
</feature>